<proteinExistence type="predicted"/>
<accession>A0ABW7YR97</accession>
<protein>
    <submittedName>
        <fullName evidence="1">Uncharacterized protein</fullName>
    </submittedName>
</protein>
<dbReference type="EMBL" id="JBITGY010000003">
    <property type="protein sequence ID" value="MFI6498445.1"/>
    <property type="molecule type" value="Genomic_DNA"/>
</dbReference>
<reference evidence="1 2" key="1">
    <citation type="submission" date="2024-10" db="EMBL/GenBank/DDBJ databases">
        <title>The Natural Products Discovery Center: Release of the First 8490 Sequenced Strains for Exploring Actinobacteria Biosynthetic Diversity.</title>
        <authorList>
            <person name="Kalkreuter E."/>
            <person name="Kautsar S.A."/>
            <person name="Yang D."/>
            <person name="Bader C.D."/>
            <person name="Teijaro C.N."/>
            <person name="Fluegel L."/>
            <person name="Davis C.M."/>
            <person name="Simpson J.R."/>
            <person name="Lauterbach L."/>
            <person name="Steele A.D."/>
            <person name="Gui C."/>
            <person name="Meng S."/>
            <person name="Li G."/>
            <person name="Viehrig K."/>
            <person name="Ye F."/>
            <person name="Su P."/>
            <person name="Kiefer A.F."/>
            <person name="Nichols A."/>
            <person name="Cepeda A.J."/>
            <person name="Yan W."/>
            <person name="Fan B."/>
            <person name="Jiang Y."/>
            <person name="Adhikari A."/>
            <person name="Zheng C.-J."/>
            <person name="Schuster L."/>
            <person name="Cowan T.M."/>
            <person name="Smanski M.J."/>
            <person name="Chevrette M.G."/>
            <person name="De Carvalho L.P.S."/>
            <person name="Shen B."/>
        </authorList>
    </citation>
    <scope>NUCLEOTIDE SEQUENCE [LARGE SCALE GENOMIC DNA]</scope>
    <source>
        <strain evidence="1 2">NPDC050545</strain>
    </source>
</reference>
<dbReference type="RefSeq" id="WP_397081689.1">
    <property type="nucleotide sequence ID" value="NZ_JBITGY010000003.1"/>
</dbReference>
<organism evidence="1 2">
    <name type="scientific">Nonomuraea typhae</name>
    <dbReference type="NCBI Taxonomy" id="2603600"/>
    <lineage>
        <taxon>Bacteria</taxon>
        <taxon>Bacillati</taxon>
        <taxon>Actinomycetota</taxon>
        <taxon>Actinomycetes</taxon>
        <taxon>Streptosporangiales</taxon>
        <taxon>Streptosporangiaceae</taxon>
        <taxon>Nonomuraea</taxon>
    </lineage>
</organism>
<comment type="caution">
    <text evidence="1">The sequence shown here is derived from an EMBL/GenBank/DDBJ whole genome shotgun (WGS) entry which is preliminary data.</text>
</comment>
<evidence type="ECO:0000313" key="1">
    <source>
        <dbReference type="EMBL" id="MFI6498445.1"/>
    </source>
</evidence>
<dbReference type="Proteomes" id="UP001612741">
    <property type="component" value="Unassembled WGS sequence"/>
</dbReference>
<evidence type="ECO:0000313" key="2">
    <source>
        <dbReference type="Proteomes" id="UP001612741"/>
    </source>
</evidence>
<keyword evidence="2" id="KW-1185">Reference proteome</keyword>
<name>A0ABW7YR97_9ACTN</name>
<sequence>MGRAVVGEGRRPGVFFIRLPYCQGQDRNMLARQGRRGIRHATVGSIPLCGLNLPCWDRSWSGSVRLASGKIVSVSDHSGDSTYGEEFDLGRRDKVWQVRIYRKALGHEEFTQDIVSFTLLKIQFWLDH</sequence>
<gene>
    <name evidence="1" type="ORF">ACIBG2_13715</name>
</gene>